<accession>A0AAN5I2U3</accession>
<dbReference type="AlphaFoldDB" id="A0AAN5I2U3"/>
<dbReference type="EMBL" id="BTRK01000004">
    <property type="protein sequence ID" value="GMR49679.1"/>
    <property type="molecule type" value="Genomic_DNA"/>
</dbReference>
<feature type="non-terminal residue" evidence="1">
    <location>
        <position position="1"/>
    </location>
</feature>
<organism evidence="1 2">
    <name type="scientific">Pristionchus mayeri</name>
    <dbReference type="NCBI Taxonomy" id="1317129"/>
    <lineage>
        <taxon>Eukaryota</taxon>
        <taxon>Metazoa</taxon>
        <taxon>Ecdysozoa</taxon>
        <taxon>Nematoda</taxon>
        <taxon>Chromadorea</taxon>
        <taxon>Rhabditida</taxon>
        <taxon>Rhabditina</taxon>
        <taxon>Diplogasteromorpha</taxon>
        <taxon>Diplogasteroidea</taxon>
        <taxon>Neodiplogasteridae</taxon>
        <taxon>Pristionchus</taxon>
    </lineage>
</organism>
<dbReference type="Proteomes" id="UP001328107">
    <property type="component" value="Unassembled WGS sequence"/>
</dbReference>
<protein>
    <submittedName>
        <fullName evidence="1">Uncharacterized protein</fullName>
    </submittedName>
</protein>
<reference evidence="2" key="1">
    <citation type="submission" date="2022-10" db="EMBL/GenBank/DDBJ databases">
        <title>Genome assembly of Pristionchus species.</title>
        <authorList>
            <person name="Yoshida K."/>
            <person name="Sommer R.J."/>
        </authorList>
    </citation>
    <scope>NUCLEOTIDE SEQUENCE [LARGE SCALE GENOMIC DNA]</scope>
    <source>
        <strain evidence="2">RS5460</strain>
    </source>
</reference>
<sequence>KNALTRVSEILYGTRIRKIEFAADLISSAAVNFIMHTARNCSVDSVLLSILKFERSVDAEKLLLDLSSVIRA</sequence>
<proteinExistence type="predicted"/>
<gene>
    <name evidence="1" type="ORF">PMAYCL1PPCAC_19874</name>
</gene>
<feature type="non-terminal residue" evidence="1">
    <location>
        <position position="72"/>
    </location>
</feature>
<name>A0AAN5I2U3_9BILA</name>
<comment type="caution">
    <text evidence="1">The sequence shown here is derived from an EMBL/GenBank/DDBJ whole genome shotgun (WGS) entry which is preliminary data.</text>
</comment>
<evidence type="ECO:0000313" key="2">
    <source>
        <dbReference type="Proteomes" id="UP001328107"/>
    </source>
</evidence>
<evidence type="ECO:0000313" key="1">
    <source>
        <dbReference type="EMBL" id="GMR49679.1"/>
    </source>
</evidence>
<keyword evidence="2" id="KW-1185">Reference proteome</keyword>